<sequence length="137" mass="15370">MYSIDIREFRRANKMTQQELADYFGVVQGFISNMENGREKVPDKYISKILGDPNVDSSMVKAVAPENEVKMPREVFDKFSLLLETISSQQGTIADQQKVNAEQGRLIADMYQKIDRLTSLGSRTARTEDDAGCAAAK</sequence>
<dbReference type="Gene3D" id="1.10.260.40">
    <property type="entry name" value="lambda repressor-like DNA-binding domains"/>
    <property type="match status" value="1"/>
</dbReference>
<organism evidence="2 3">
    <name type="scientific">Alistipes finegoldii</name>
    <dbReference type="NCBI Taxonomy" id="214856"/>
    <lineage>
        <taxon>Bacteria</taxon>
        <taxon>Pseudomonadati</taxon>
        <taxon>Bacteroidota</taxon>
        <taxon>Bacteroidia</taxon>
        <taxon>Bacteroidales</taxon>
        <taxon>Rikenellaceae</taxon>
        <taxon>Alistipes</taxon>
    </lineage>
</organism>
<reference evidence="2" key="1">
    <citation type="submission" date="2022-01" db="EMBL/GenBank/DDBJ databases">
        <title>Novel bile acid biosynthetic pathways are enriched in the microbiome of centenarians.</title>
        <authorList>
            <person name="Sato Y."/>
            <person name="Atarashi K."/>
            <person name="Plichta R.D."/>
            <person name="Arai Y."/>
            <person name="Sasajima S."/>
            <person name="Kearney M.S."/>
            <person name="Suda W."/>
            <person name="Takeshita K."/>
            <person name="Sasaki T."/>
            <person name="Okamoto S."/>
            <person name="Skelly N.A."/>
            <person name="Okamura Y."/>
            <person name="Vlamakis H."/>
            <person name="Li Y."/>
            <person name="Tanoue T."/>
            <person name="Takei H."/>
            <person name="Nittono H."/>
            <person name="Narushima S."/>
            <person name="Irie J."/>
            <person name="Itoh H."/>
            <person name="Moriya K."/>
            <person name="Sugiura Y."/>
            <person name="Suematsu M."/>
            <person name="Moritoki N."/>
            <person name="Shibata S."/>
            <person name="Littman R.D."/>
            <person name="Fischbach A.M."/>
            <person name="Uwamino Y."/>
            <person name="Inoue T."/>
            <person name="Honda A."/>
            <person name="Hattori M."/>
            <person name="Murai T."/>
            <person name="Xavier J.R."/>
            <person name="Hirose N."/>
            <person name="Honda K."/>
        </authorList>
    </citation>
    <scope>NUCLEOTIDE SEQUENCE</scope>
    <source>
        <strain evidence="2">CE91-St16</strain>
    </source>
</reference>
<accession>A0AA37KN37</accession>
<dbReference type="CDD" id="cd00093">
    <property type="entry name" value="HTH_XRE"/>
    <property type="match status" value="1"/>
</dbReference>
<evidence type="ECO:0000313" key="2">
    <source>
        <dbReference type="EMBL" id="GKI17728.1"/>
    </source>
</evidence>
<dbReference type="Pfam" id="PF01381">
    <property type="entry name" value="HTH_3"/>
    <property type="match status" value="1"/>
</dbReference>
<comment type="caution">
    <text evidence="2">The sequence shown here is derived from an EMBL/GenBank/DDBJ whole genome shotgun (WGS) entry which is preliminary data.</text>
</comment>
<gene>
    <name evidence="2" type="ORF">CE91St16_06360</name>
</gene>
<dbReference type="PROSITE" id="PS50943">
    <property type="entry name" value="HTH_CROC1"/>
    <property type="match status" value="1"/>
</dbReference>
<dbReference type="GO" id="GO:0003677">
    <property type="term" value="F:DNA binding"/>
    <property type="evidence" value="ECO:0007669"/>
    <property type="project" value="InterPro"/>
</dbReference>
<feature type="domain" description="HTH cro/C1-type" evidence="1">
    <location>
        <begin position="6"/>
        <end position="60"/>
    </location>
</feature>
<evidence type="ECO:0000313" key="3">
    <source>
        <dbReference type="Proteomes" id="UP001055105"/>
    </source>
</evidence>
<evidence type="ECO:0000259" key="1">
    <source>
        <dbReference type="PROSITE" id="PS50943"/>
    </source>
</evidence>
<name>A0AA37KN37_9BACT</name>
<proteinExistence type="predicted"/>
<dbReference type="InterPro" id="IPR010982">
    <property type="entry name" value="Lambda_DNA-bd_dom_sf"/>
</dbReference>
<dbReference type="SUPFAM" id="SSF47413">
    <property type="entry name" value="lambda repressor-like DNA-binding domains"/>
    <property type="match status" value="1"/>
</dbReference>
<dbReference type="Proteomes" id="UP001055105">
    <property type="component" value="Unassembled WGS sequence"/>
</dbReference>
<dbReference type="AlphaFoldDB" id="A0AA37KN37"/>
<dbReference type="InterPro" id="IPR001387">
    <property type="entry name" value="Cro/C1-type_HTH"/>
</dbReference>
<protein>
    <recommendedName>
        <fullName evidence="1">HTH cro/C1-type domain-containing protein</fullName>
    </recommendedName>
</protein>
<dbReference type="RefSeq" id="WP_009597442.1">
    <property type="nucleotide sequence ID" value="NZ_AP025581.1"/>
</dbReference>
<dbReference type="EMBL" id="BQOL01000001">
    <property type="protein sequence ID" value="GKI17728.1"/>
    <property type="molecule type" value="Genomic_DNA"/>
</dbReference>
<dbReference type="SMART" id="SM00530">
    <property type="entry name" value="HTH_XRE"/>
    <property type="match status" value="1"/>
</dbReference>